<protein>
    <submittedName>
        <fullName evidence="2">Cupin domain-containing protein</fullName>
    </submittedName>
</protein>
<gene>
    <name evidence="2" type="ORF">FKV23_03725</name>
</gene>
<proteinExistence type="predicted"/>
<dbReference type="CDD" id="cd06989">
    <property type="entry name" value="cupin_DRT102"/>
    <property type="match status" value="1"/>
</dbReference>
<dbReference type="Pfam" id="PF12973">
    <property type="entry name" value="Cupin_7"/>
    <property type="match status" value="1"/>
</dbReference>
<dbReference type="InterPro" id="IPR014710">
    <property type="entry name" value="RmlC-like_jellyroll"/>
</dbReference>
<reference evidence="2 3" key="1">
    <citation type="submission" date="2019-06" db="EMBL/GenBank/DDBJ databases">
        <title>Lysobacter alkalisoli sp. nov. isolated from saline-alkali soil.</title>
        <authorList>
            <person name="Sun J.-Q."/>
            <person name="Xu L."/>
        </authorList>
    </citation>
    <scope>NUCLEOTIDE SEQUENCE [LARGE SCALE GENOMIC DNA]</scope>
    <source>
        <strain evidence="2 3">SJ-36</strain>
    </source>
</reference>
<dbReference type="EMBL" id="CP041242">
    <property type="protein sequence ID" value="QDH71692.1"/>
    <property type="molecule type" value="Genomic_DNA"/>
</dbReference>
<dbReference type="OrthoDB" id="1433532at2"/>
<evidence type="ECO:0000259" key="1">
    <source>
        <dbReference type="Pfam" id="PF12973"/>
    </source>
</evidence>
<feature type="domain" description="ChrR-like cupin" evidence="1">
    <location>
        <begin position="15"/>
        <end position="122"/>
    </location>
</feature>
<accession>A0A514BWH6</accession>
<dbReference type="SUPFAM" id="SSF51182">
    <property type="entry name" value="RmlC-like cupins"/>
    <property type="match status" value="1"/>
</dbReference>
<evidence type="ECO:0000313" key="3">
    <source>
        <dbReference type="Proteomes" id="UP000317199"/>
    </source>
</evidence>
<keyword evidence="3" id="KW-1185">Reference proteome</keyword>
<dbReference type="KEGG" id="lyj:FKV23_03725"/>
<dbReference type="InterPro" id="IPR025979">
    <property type="entry name" value="ChrR-like_cupin_dom"/>
</dbReference>
<sequence>MEDKGPEHHIQYLPGEIEWRDGPGSLRAGAQFAVLEGNPAEPGVFTMRLKLPDGFHISPHWHPGVERVTVLSGMFLLGPGETLDKDAATRLEPGSYVSMPPGMRHYALAEGETVVQLTSIGPWQINYVDPADDPRLQGQ</sequence>
<dbReference type="Gene3D" id="2.60.120.10">
    <property type="entry name" value="Jelly Rolls"/>
    <property type="match status" value="1"/>
</dbReference>
<dbReference type="InterPro" id="IPR011051">
    <property type="entry name" value="RmlC_Cupin_sf"/>
</dbReference>
<dbReference type="Proteomes" id="UP000317199">
    <property type="component" value="Chromosome"/>
</dbReference>
<evidence type="ECO:0000313" key="2">
    <source>
        <dbReference type="EMBL" id="QDH71692.1"/>
    </source>
</evidence>
<organism evidence="2 3">
    <name type="scientific">Marilutibacter alkalisoli</name>
    <dbReference type="NCBI Taxonomy" id="2591633"/>
    <lineage>
        <taxon>Bacteria</taxon>
        <taxon>Pseudomonadati</taxon>
        <taxon>Pseudomonadota</taxon>
        <taxon>Gammaproteobacteria</taxon>
        <taxon>Lysobacterales</taxon>
        <taxon>Lysobacteraceae</taxon>
        <taxon>Marilutibacter</taxon>
    </lineage>
</organism>
<dbReference type="AlphaFoldDB" id="A0A514BWH6"/>
<name>A0A514BWH6_9GAMM</name>